<comment type="similarity">
    <text evidence="2">Belongs to the major facilitator superfamily. TCR/Tet family.</text>
</comment>
<dbReference type="EMBL" id="KB707289">
    <property type="protein sequence ID" value="EMR63053.1"/>
    <property type="molecule type" value="Genomic_DNA"/>
</dbReference>
<gene>
    <name evidence="9" type="ORF">UCREL1_10006</name>
</gene>
<dbReference type="InterPro" id="IPR010573">
    <property type="entry name" value="MFS_Str1/Tri12-like"/>
</dbReference>
<dbReference type="Gene3D" id="1.20.1250.20">
    <property type="entry name" value="MFS general substrate transporter like domains"/>
    <property type="match status" value="1"/>
</dbReference>
<keyword evidence="10" id="KW-1185">Reference proteome</keyword>
<dbReference type="SUPFAM" id="SSF103473">
    <property type="entry name" value="MFS general substrate transporter"/>
    <property type="match status" value="1"/>
</dbReference>
<keyword evidence="6 8" id="KW-0472">Membrane</keyword>
<name>M7SFP3_EUTLA</name>
<protein>
    <submittedName>
        <fullName evidence="9">Putative major facilitator superfamily transporter protein</fullName>
    </submittedName>
</protein>
<keyword evidence="3" id="KW-0813">Transport</keyword>
<dbReference type="GO" id="GO:0005886">
    <property type="term" value="C:plasma membrane"/>
    <property type="evidence" value="ECO:0007669"/>
    <property type="project" value="TreeGrafter"/>
</dbReference>
<evidence type="ECO:0000256" key="7">
    <source>
        <dbReference type="SAM" id="MobiDB-lite"/>
    </source>
</evidence>
<dbReference type="eggNOG" id="KOG0254">
    <property type="taxonomic scope" value="Eukaryota"/>
</dbReference>
<dbReference type="AlphaFoldDB" id="M7SFP3"/>
<dbReference type="InterPro" id="IPR036259">
    <property type="entry name" value="MFS_trans_sf"/>
</dbReference>
<evidence type="ECO:0000256" key="6">
    <source>
        <dbReference type="ARBA" id="ARBA00023136"/>
    </source>
</evidence>
<feature type="compositionally biased region" description="Basic and acidic residues" evidence="7">
    <location>
        <begin position="288"/>
        <end position="304"/>
    </location>
</feature>
<evidence type="ECO:0000313" key="9">
    <source>
        <dbReference type="EMBL" id="EMR63053.1"/>
    </source>
</evidence>
<dbReference type="Pfam" id="PF06609">
    <property type="entry name" value="TRI12"/>
    <property type="match status" value="1"/>
</dbReference>
<evidence type="ECO:0000256" key="5">
    <source>
        <dbReference type="ARBA" id="ARBA00022989"/>
    </source>
</evidence>
<dbReference type="KEGG" id="ela:UCREL1_10006"/>
<evidence type="ECO:0000256" key="2">
    <source>
        <dbReference type="ARBA" id="ARBA00007520"/>
    </source>
</evidence>
<feature type="transmembrane region" description="Helical" evidence="8">
    <location>
        <begin position="227"/>
        <end position="246"/>
    </location>
</feature>
<dbReference type="Proteomes" id="UP000012174">
    <property type="component" value="Unassembled WGS sequence"/>
</dbReference>
<proteinExistence type="inferred from homology"/>
<dbReference type="GO" id="GO:0022857">
    <property type="term" value="F:transmembrane transporter activity"/>
    <property type="evidence" value="ECO:0007669"/>
    <property type="project" value="InterPro"/>
</dbReference>
<reference evidence="10" key="1">
    <citation type="journal article" date="2013" name="Genome Announc.">
        <title>Draft genome sequence of the grapevine dieback fungus Eutypa lata UCR-EL1.</title>
        <authorList>
            <person name="Blanco-Ulate B."/>
            <person name="Rolshausen P.E."/>
            <person name="Cantu D."/>
        </authorList>
    </citation>
    <scope>NUCLEOTIDE SEQUENCE [LARGE SCALE GENOMIC DNA]</scope>
    <source>
        <strain evidence="10">UCR-EL1</strain>
    </source>
</reference>
<sequence>MFREYTVYLIILFISGMVWQGIITLAPQGTLFMFTNDPIEIGIIMIPSTFSGVLGGWIMPSLVHKIKHIRHQILFALLLQTAFTASYAAVVPNNRAAWMAMQLFGQSCFTWVTSLAYISSSLYVPQEDLGVSAGLIGTFRSAGGSVGNAVFSTIMTSVVNQKLGNAIVSAAIGAGYPSNEVGQLVPAVIQNAAGVPNAFGAVPNVTVDVISATGDALKNTYAHAFRLVFYSTIPFGVIAFAAAWFVKDASHLLNSHIAIHQEREVLAGFDMREKREHRGAAKESNGAIEERLEDIEGHNGDRSN</sequence>
<evidence type="ECO:0000256" key="4">
    <source>
        <dbReference type="ARBA" id="ARBA00022692"/>
    </source>
</evidence>
<keyword evidence="4 8" id="KW-0812">Transmembrane</keyword>
<accession>M7SFP3</accession>
<dbReference type="PANTHER" id="PTHR23501">
    <property type="entry name" value="MAJOR FACILITATOR SUPERFAMILY"/>
    <property type="match status" value="1"/>
</dbReference>
<evidence type="ECO:0000256" key="3">
    <source>
        <dbReference type="ARBA" id="ARBA00022448"/>
    </source>
</evidence>
<dbReference type="OrthoDB" id="4161376at2759"/>
<evidence type="ECO:0000256" key="8">
    <source>
        <dbReference type="SAM" id="Phobius"/>
    </source>
</evidence>
<dbReference type="HOGENOM" id="CLU_075098_0_0_1"/>
<dbReference type="PANTHER" id="PTHR23501:SF102">
    <property type="entry name" value="DRUG TRANSPORTER, PUTATIVE (AFU_ORTHOLOGUE AFUA_3G08530)-RELATED"/>
    <property type="match status" value="1"/>
</dbReference>
<dbReference type="OMA" id="SHIAIHQ"/>
<comment type="subcellular location">
    <subcellularLocation>
        <location evidence="1">Membrane</location>
        <topology evidence="1">Multi-pass membrane protein</topology>
    </subcellularLocation>
</comment>
<evidence type="ECO:0000313" key="10">
    <source>
        <dbReference type="Proteomes" id="UP000012174"/>
    </source>
</evidence>
<feature type="region of interest" description="Disordered" evidence="7">
    <location>
        <begin position="276"/>
        <end position="304"/>
    </location>
</feature>
<evidence type="ECO:0000256" key="1">
    <source>
        <dbReference type="ARBA" id="ARBA00004141"/>
    </source>
</evidence>
<feature type="transmembrane region" description="Helical" evidence="8">
    <location>
        <begin position="7"/>
        <end position="27"/>
    </location>
</feature>
<keyword evidence="5 8" id="KW-1133">Transmembrane helix</keyword>
<organism evidence="9 10">
    <name type="scientific">Eutypa lata (strain UCR-EL1)</name>
    <name type="common">Grapevine dieback disease fungus</name>
    <name type="synonym">Eutypa armeniacae</name>
    <dbReference type="NCBI Taxonomy" id="1287681"/>
    <lineage>
        <taxon>Eukaryota</taxon>
        <taxon>Fungi</taxon>
        <taxon>Dikarya</taxon>
        <taxon>Ascomycota</taxon>
        <taxon>Pezizomycotina</taxon>
        <taxon>Sordariomycetes</taxon>
        <taxon>Xylariomycetidae</taxon>
        <taxon>Xylariales</taxon>
        <taxon>Diatrypaceae</taxon>
        <taxon>Eutypa</taxon>
    </lineage>
</organism>
<feature type="transmembrane region" description="Helical" evidence="8">
    <location>
        <begin position="39"/>
        <end position="59"/>
    </location>
</feature>